<comment type="caution">
    <text evidence="3">The sequence shown here is derived from an EMBL/GenBank/DDBJ whole genome shotgun (WGS) entry which is preliminary data.</text>
</comment>
<evidence type="ECO:0000256" key="2">
    <source>
        <dbReference type="SAM" id="Phobius"/>
    </source>
</evidence>
<evidence type="ECO:0000313" key="3">
    <source>
        <dbReference type="EMBL" id="PWK48917.1"/>
    </source>
</evidence>
<reference evidence="3 4" key="1">
    <citation type="submission" date="2018-05" db="EMBL/GenBank/DDBJ databases">
        <title>Genomic Encyclopedia of Archaeal and Bacterial Type Strains, Phase II (KMG-II): from individual species to whole genera.</title>
        <authorList>
            <person name="Goeker M."/>
        </authorList>
    </citation>
    <scope>NUCLEOTIDE SEQUENCE [LARGE SCALE GENOMIC DNA]</scope>
    <source>
        <strain evidence="3 4">DSM 45184</strain>
    </source>
</reference>
<feature type="transmembrane region" description="Helical" evidence="2">
    <location>
        <begin position="357"/>
        <end position="378"/>
    </location>
</feature>
<feature type="region of interest" description="Disordered" evidence="1">
    <location>
        <begin position="231"/>
        <end position="250"/>
    </location>
</feature>
<keyword evidence="2" id="KW-1133">Transmembrane helix</keyword>
<feature type="compositionally biased region" description="Low complexity" evidence="1">
    <location>
        <begin position="271"/>
        <end position="282"/>
    </location>
</feature>
<name>A0A316G3E8_9ACTN</name>
<proteinExistence type="predicted"/>
<feature type="region of interest" description="Disordered" evidence="1">
    <location>
        <begin position="1"/>
        <end position="50"/>
    </location>
</feature>
<organism evidence="3 4">
    <name type="scientific">Actinoplanes xinjiangensis</name>
    <dbReference type="NCBI Taxonomy" id="512350"/>
    <lineage>
        <taxon>Bacteria</taxon>
        <taxon>Bacillati</taxon>
        <taxon>Actinomycetota</taxon>
        <taxon>Actinomycetes</taxon>
        <taxon>Micromonosporales</taxon>
        <taxon>Micromonosporaceae</taxon>
        <taxon>Actinoplanes</taxon>
    </lineage>
</organism>
<dbReference type="AlphaFoldDB" id="A0A316G3E8"/>
<feature type="transmembrane region" description="Helical" evidence="2">
    <location>
        <begin position="310"/>
        <end position="337"/>
    </location>
</feature>
<dbReference type="EMBL" id="QGGR01000005">
    <property type="protein sequence ID" value="PWK48917.1"/>
    <property type="molecule type" value="Genomic_DNA"/>
</dbReference>
<feature type="compositionally biased region" description="Basic and acidic residues" evidence="1">
    <location>
        <begin position="29"/>
        <end position="41"/>
    </location>
</feature>
<dbReference type="OrthoDB" id="3298712at2"/>
<gene>
    <name evidence="3" type="ORF">BC793_105267</name>
</gene>
<evidence type="ECO:0000313" key="4">
    <source>
        <dbReference type="Proteomes" id="UP000245697"/>
    </source>
</evidence>
<keyword evidence="2" id="KW-0812">Transmembrane</keyword>
<feature type="transmembrane region" description="Helical" evidence="2">
    <location>
        <begin position="390"/>
        <end position="408"/>
    </location>
</feature>
<dbReference type="Proteomes" id="UP000245697">
    <property type="component" value="Unassembled WGS sequence"/>
</dbReference>
<feature type="region of interest" description="Disordered" evidence="1">
    <location>
        <begin position="257"/>
        <end position="296"/>
    </location>
</feature>
<feature type="compositionally biased region" description="Polar residues" evidence="1">
    <location>
        <begin position="12"/>
        <end position="21"/>
    </location>
</feature>
<sequence>MSELSTAADAASSRTVSTTGTAAPGDGGVRARPESTVHDDDSAPVQAATEEVPVKVVTEKGAVKVATEGEPAGVVTGEGSVEVAIEGESVEAAAEEVPVKVATEGEPAGVVTGEWPVEVATEGDSVEVVTEGESVEVVAAGEPVEVAAEVDHSEIQEAVSKAPTTENQPVTDDAGIHVGPADVAAAAAIAAAAAEVAAEAAARAARAAAEAADAAADAAALAAAVAAATSAGNRVPAVETTPDFDDAMGIDADADLSAGTAESETAERGTAEPGVAEAGAAEAGDDDYEEAEGRPRGLQRWMSDRRRDRLGYISVPVVTLFAAPVLVAFWGIVILGSDSYAPSMCDNVRAVNGCEELTWGVIRVHVLGFLGVWALLWVLPWWRGLRQPRVLLALLSGAVLFAAVLRMAA</sequence>
<keyword evidence="4" id="KW-1185">Reference proteome</keyword>
<accession>A0A316G3E8</accession>
<evidence type="ECO:0000256" key="1">
    <source>
        <dbReference type="SAM" id="MobiDB-lite"/>
    </source>
</evidence>
<dbReference type="RefSeq" id="WP_146246257.1">
    <property type="nucleotide sequence ID" value="NZ_BONA01000035.1"/>
</dbReference>
<protein>
    <submittedName>
        <fullName evidence="3">Uncharacterized protein</fullName>
    </submittedName>
</protein>
<keyword evidence="2" id="KW-0472">Membrane</keyword>